<accession>A0A318ZMB3</accession>
<proteinExistence type="predicted"/>
<protein>
    <submittedName>
        <fullName evidence="1">Uncharacterized protein</fullName>
    </submittedName>
</protein>
<evidence type="ECO:0000313" key="1">
    <source>
        <dbReference type="EMBL" id="PYH45583.1"/>
    </source>
</evidence>
<dbReference type="EMBL" id="KZ821231">
    <property type="protein sequence ID" value="PYH45583.1"/>
    <property type="molecule type" value="Genomic_DNA"/>
</dbReference>
<sequence>MSPPFDFCPYARHDKVKLILTDPTPPAASDPSNTKANTTHALAQWLYDFAFKETEPEHPLRSKLPSNLPTTEPARTREIAHEFLARNSTILVDYYQCAELVGPYAKLWMDYIEWQAPKLSLVKKIFLAWIWDRDILVKKCAQLAIEQATRPVDREGLRIAQPLIDSINRWRSRAIYRVLKTIRRAKNPEVCKLRFRHESDPSLYDLLRKSIDEKSIRDNYNPRIVSQSASQPATMEAYSFHSGERVIFVMTECFMISCSLCPQFDH</sequence>
<dbReference type="OrthoDB" id="5326346at2759"/>
<dbReference type="RefSeq" id="XP_025431565.1">
    <property type="nucleotide sequence ID" value="XM_025577381.1"/>
</dbReference>
<dbReference type="AlphaFoldDB" id="A0A318ZMB3"/>
<dbReference type="Proteomes" id="UP000248349">
    <property type="component" value="Unassembled WGS sequence"/>
</dbReference>
<dbReference type="STRING" id="1450539.A0A318ZMB3"/>
<gene>
    <name evidence="1" type="ORF">BP01DRAFT_382604</name>
</gene>
<name>A0A318ZMB3_9EURO</name>
<dbReference type="GeneID" id="37078610"/>
<keyword evidence="2" id="KW-1185">Reference proteome</keyword>
<reference evidence="1 2" key="1">
    <citation type="submission" date="2016-12" db="EMBL/GenBank/DDBJ databases">
        <title>The genomes of Aspergillus section Nigri reveals drivers in fungal speciation.</title>
        <authorList>
            <consortium name="DOE Joint Genome Institute"/>
            <person name="Vesth T.C."/>
            <person name="Nybo J."/>
            <person name="Theobald S."/>
            <person name="Brandl J."/>
            <person name="Frisvad J.C."/>
            <person name="Nielsen K.F."/>
            <person name="Lyhne E.K."/>
            <person name="Kogle M.E."/>
            <person name="Kuo A."/>
            <person name="Riley R."/>
            <person name="Clum A."/>
            <person name="Nolan M."/>
            <person name="Lipzen A."/>
            <person name="Salamov A."/>
            <person name="Henrissat B."/>
            <person name="Wiebenga A."/>
            <person name="De Vries R.P."/>
            <person name="Grigoriev I.V."/>
            <person name="Mortensen U.H."/>
            <person name="Andersen M.R."/>
            <person name="Baker S.E."/>
        </authorList>
    </citation>
    <scope>NUCLEOTIDE SEQUENCE [LARGE SCALE GENOMIC DNA]</scope>
    <source>
        <strain evidence="1 2">JOP 1030-1</strain>
    </source>
</reference>
<evidence type="ECO:0000313" key="2">
    <source>
        <dbReference type="Proteomes" id="UP000248349"/>
    </source>
</evidence>
<organism evidence="1 2">
    <name type="scientific">Aspergillus saccharolyticus JOP 1030-1</name>
    <dbReference type="NCBI Taxonomy" id="1450539"/>
    <lineage>
        <taxon>Eukaryota</taxon>
        <taxon>Fungi</taxon>
        <taxon>Dikarya</taxon>
        <taxon>Ascomycota</taxon>
        <taxon>Pezizomycotina</taxon>
        <taxon>Eurotiomycetes</taxon>
        <taxon>Eurotiomycetidae</taxon>
        <taxon>Eurotiales</taxon>
        <taxon>Aspergillaceae</taxon>
        <taxon>Aspergillus</taxon>
        <taxon>Aspergillus subgen. Circumdati</taxon>
    </lineage>
</organism>